<dbReference type="Pfam" id="PF00454">
    <property type="entry name" value="PI3_PI4_kinase"/>
    <property type="match status" value="1"/>
</dbReference>
<evidence type="ECO:0000256" key="1">
    <source>
        <dbReference type="ARBA" id="ARBA00008941"/>
    </source>
</evidence>
<dbReference type="InterPro" id="IPR000403">
    <property type="entry name" value="PI3/4_kinase_cat_dom"/>
</dbReference>
<dbReference type="GO" id="GO:0004430">
    <property type="term" value="F:1-phosphatidylinositol 4-kinase activity"/>
    <property type="evidence" value="ECO:0007669"/>
    <property type="project" value="UniProtKB-EC"/>
</dbReference>
<comment type="similarity">
    <text evidence="1">Belongs to the PI3/PI4-kinase family. Type II PI4K subfamily.</text>
</comment>
<dbReference type="OMA" id="INREEDW"/>
<dbReference type="Gramene" id="ESQ44424">
    <property type="protein sequence ID" value="ESQ44424"/>
    <property type="gene ID" value="EUTSA_v10005874mg"/>
</dbReference>
<dbReference type="PANTHER" id="PTHR45800">
    <property type="entry name" value="PHOSPHATIDYLINOSITOL 4-KINASE GAMMA"/>
    <property type="match status" value="1"/>
</dbReference>
<evidence type="ECO:0000256" key="5">
    <source>
        <dbReference type="ARBA" id="ARBA00022777"/>
    </source>
</evidence>
<gene>
    <name evidence="8" type="ORF">EUTSA_v10005874mg</name>
</gene>
<dbReference type="Proteomes" id="UP000030689">
    <property type="component" value="Unassembled WGS sequence"/>
</dbReference>
<dbReference type="EMBL" id="KI517455">
    <property type="protein sequence ID" value="ESQ44424.1"/>
    <property type="molecule type" value="Genomic_DNA"/>
</dbReference>
<reference evidence="8 9" key="1">
    <citation type="journal article" date="2013" name="Front. Plant Sci.">
        <title>The Reference Genome of the Halophytic Plant Eutrema salsugineum.</title>
        <authorList>
            <person name="Yang R."/>
            <person name="Jarvis D.E."/>
            <person name="Chen H."/>
            <person name="Beilstein M.A."/>
            <person name="Grimwood J."/>
            <person name="Jenkins J."/>
            <person name="Shu S."/>
            <person name="Prochnik S."/>
            <person name="Xin M."/>
            <person name="Ma C."/>
            <person name="Schmutz J."/>
            <person name="Wing R.A."/>
            <person name="Mitchell-Olds T."/>
            <person name="Schumaker K.S."/>
            <person name="Wang X."/>
        </authorList>
    </citation>
    <scope>NUCLEOTIDE SEQUENCE [LARGE SCALE GENOMIC DNA]</scope>
</reference>
<protein>
    <recommendedName>
        <fullName evidence="2">1-phosphatidylinositol 4-kinase</fullName>
        <ecNumber evidence="2">2.7.1.67</ecNumber>
    </recommendedName>
</protein>
<dbReference type="KEGG" id="eus:EUTSA_v10005874mg"/>
<evidence type="ECO:0000256" key="2">
    <source>
        <dbReference type="ARBA" id="ARBA00012169"/>
    </source>
</evidence>
<dbReference type="eggNOG" id="KOG2381">
    <property type="taxonomic scope" value="Eukaryota"/>
</dbReference>
<evidence type="ECO:0000256" key="6">
    <source>
        <dbReference type="ARBA" id="ARBA00022840"/>
    </source>
</evidence>
<evidence type="ECO:0000256" key="4">
    <source>
        <dbReference type="ARBA" id="ARBA00022741"/>
    </source>
</evidence>
<feature type="domain" description="PI3K/PI4K catalytic" evidence="7">
    <location>
        <begin position="102"/>
        <end position="397"/>
    </location>
</feature>
<dbReference type="PROSITE" id="PS50290">
    <property type="entry name" value="PI3_4_KINASE_3"/>
    <property type="match status" value="1"/>
</dbReference>
<keyword evidence="3" id="KW-0808">Transferase</keyword>
<evidence type="ECO:0000259" key="7">
    <source>
        <dbReference type="PROSITE" id="PS50290"/>
    </source>
</evidence>
<sequence>MAVALDPLTDRFTQFSRSSQRCRLQSLTNLDFNFLDFNTKPTNLTASHSFNHRSVSTPCFSYQDAGFKSAPAPAPRIEILGGREVPAIRALVAEVNIAMVSGARPLLLPSGLGGAYLLQTRKGHSIAVAKPVDEEPLAFNNPKGPGGLMLGQPGMKRSIRVGDSGIRELAAYLLDHHGFSSVPTTALVRISHVPFHVSDGEATYKVASLQRFVGHDFDAGELGPGSFTVGSVHRIGILDVRVMNLDRHAGNMLVKKIHDQEDQSCYNGVGAAELVPIDHGLCLPECFDDPYFEWLNWPQASVPFTEAELEYISNLDPFKDAEILRTELCSIQESSIRVLIVCTIFLKQIGEKMTRDICRGEESSSVLEILCNKAKASVVDGTYEEEEEEEDDDGYRSEWDEVEAELECCIFNFDDEFEDIECKELPEMSQVSKTPLFPTAISLSANLSALMMCSWIGTHDKPTRNVNDINREEDWKDRSIVRSKSHPICVNHDEKEGVFLGDMSADEWEMFLQIFQMLLPEALEGSTSKGPKPRFGSSCKF</sequence>
<accession>V4LKZ1</accession>
<name>V4LKZ1_EUTSA</name>
<keyword evidence="4" id="KW-0547">Nucleotide-binding</keyword>
<dbReference type="AlphaFoldDB" id="V4LKZ1"/>
<dbReference type="PANTHER" id="PTHR45800:SF21">
    <property type="entry name" value="PHOSPHATIDYLINOSITOL 4-KINASE GAMMA 8"/>
    <property type="match status" value="1"/>
</dbReference>
<dbReference type="GO" id="GO:0005524">
    <property type="term" value="F:ATP binding"/>
    <property type="evidence" value="ECO:0007669"/>
    <property type="project" value="UniProtKB-KW"/>
</dbReference>
<keyword evidence="6" id="KW-0067">ATP-binding</keyword>
<keyword evidence="5" id="KW-0418">Kinase</keyword>
<proteinExistence type="inferred from homology"/>
<evidence type="ECO:0000313" key="8">
    <source>
        <dbReference type="EMBL" id="ESQ44424.1"/>
    </source>
</evidence>
<dbReference type="EC" id="2.7.1.67" evidence="2"/>
<keyword evidence="9" id="KW-1185">Reference proteome</keyword>
<dbReference type="InterPro" id="IPR044571">
    <property type="entry name" value="P4KG1-8"/>
</dbReference>
<evidence type="ECO:0000313" key="9">
    <source>
        <dbReference type="Proteomes" id="UP000030689"/>
    </source>
</evidence>
<organism evidence="8 9">
    <name type="scientific">Eutrema salsugineum</name>
    <name type="common">Saltwater cress</name>
    <name type="synonym">Sisymbrium salsugineum</name>
    <dbReference type="NCBI Taxonomy" id="72664"/>
    <lineage>
        <taxon>Eukaryota</taxon>
        <taxon>Viridiplantae</taxon>
        <taxon>Streptophyta</taxon>
        <taxon>Embryophyta</taxon>
        <taxon>Tracheophyta</taxon>
        <taxon>Spermatophyta</taxon>
        <taxon>Magnoliopsida</taxon>
        <taxon>eudicotyledons</taxon>
        <taxon>Gunneridae</taxon>
        <taxon>Pentapetalae</taxon>
        <taxon>rosids</taxon>
        <taxon>malvids</taxon>
        <taxon>Brassicales</taxon>
        <taxon>Brassicaceae</taxon>
        <taxon>Eutremeae</taxon>
        <taxon>Eutrema</taxon>
    </lineage>
</organism>
<evidence type="ECO:0000256" key="3">
    <source>
        <dbReference type="ARBA" id="ARBA00022679"/>
    </source>
</evidence>